<feature type="region of interest" description="Disordered" evidence="1">
    <location>
        <begin position="96"/>
        <end position="131"/>
    </location>
</feature>
<name>A0A803QJU7_CANSA</name>
<dbReference type="AlphaFoldDB" id="A0A803QJU7"/>
<reference evidence="2" key="1">
    <citation type="submission" date="2021-03" db="UniProtKB">
        <authorList>
            <consortium name="EnsemblPlants"/>
        </authorList>
    </citation>
    <scope>IDENTIFICATION</scope>
</reference>
<feature type="compositionally biased region" description="Low complexity" evidence="1">
    <location>
        <begin position="25"/>
        <end position="36"/>
    </location>
</feature>
<protein>
    <submittedName>
        <fullName evidence="2">Uncharacterized protein</fullName>
    </submittedName>
</protein>
<keyword evidence="3" id="KW-1185">Reference proteome</keyword>
<dbReference type="EnsemblPlants" id="evm.model.10.1473">
    <property type="protein sequence ID" value="cds.evm.model.10.1473"/>
    <property type="gene ID" value="evm.TU.10.1473"/>
</dbReference>
<dbReference type="EMBL" id="UZAU01000821">
    <property type="status" value="NOT_ANNOTATED_CDS"/>
    <property type="molecule type" value="Genomic_DNA"/>
</dbReference>
<evidence type="ECO:0000256" key="1">
    <source>
        <dbReference type="SAM" id="MobiDB-lite"/>
    </source>
</evidence>
<evidence type="ECO:0000313" key="2">
    <source>
        <dbReference type="EnsemblPlants" id="cds.evm.model.10.1473"/>
    </source>
</evidence>
<proteinExistence type="predicted"/>
<dbReference type="Proteomes" id="UP000596661">
    <property type="component" value="Unassembled WGS sequence"/>
</dbReference>
<organism evidence="2 3">
    <name type="scientific">Cannabis sativa</name>
    <name type="common">Hemp</name>
    <name type="synonym">Marijuana</name>
    <dbReference type="NCBI Taxonomy" id="3483"/>
    <lineage>
        <taxon>Eukaryota</taxon>
        <taxon>Viridiplantae</taxon>
        <taxon>Streptophyta</taxon>
        <taxon>Embryophyta</taxon>
        <taxon>Tracheophyta</taxon>
        <taxon>Spermatophyta</taxon>
        <taxon>Magnoliopsida</taxon>
        <taxon>eudicotyledons</taxon>
        <taxon>Gunneridae</taxon>
        <taxon>Pentapetalae</taxon>
        <taxon>rosids</taxon>
        <taxon>fabids</taxon>
        <taxon>Rosales</taxon>
        <taxon>Cannabaceae</taxon>
        <taxon>Cannabis</taxon>
    </lineage>
</organism>
<feature type="compositionally biased region" description="Low complexity" evidence="1">
    <location>
        <begin position="109"/>
        <end position="124"/>
    </location>
</feature>
<feature type="region of interest" description="Disordered" evidence="1">
    <location>
        <begin position="1"/>
        <end position="51"/>
    </location>
</feature>
<dbReference type="Gramene" id="evm.model.10.1473">
    <property type="protein sequence ID" value="cds.evm.model.10.1473"/>
    <property type="gene ID" value="evm.TU.10.1473"/>
</dbReference>
<sequence>MSPVQSQEARSPGLRVQSPESQFKSGSGVQSESQSVPQWDQGQGPELELESWSEFGVSGQGAGVRVWSGFGLAQSRVSSPSRVPVSVRVLVRVPGSSQCSPESRAPVWSGSGSQSRVSPRVPSSGLGPGSRCRSGVPIRVLVRSLEVD</sequence>
<accession>A0A803QJU7</accession>
<evidence type="ECO:0000313" key="3">
    <source>
        <dbReference type="Proteomes" id="UP000596661"/>
    </source>
</evidence>